<protein>
    <submittedName>
        <fullName evidence="1">Uncharacterized protein</fullName>
    </submittedName>
</protein>
<name>A0A1N7CVF0_9NOCA</name>
<gene>
    <name evidence="1" type="ORF">SAMN05445060_0382</name>
</gene>
<dbReference type="EMBL" id="FTNT01000001">
    <property type="protein sequence ID" value="SIR67434.1"/>
    <property type="molecule type" value="Genomic_DNA"/>
</dbReference>
<keyword evidence="2" id="KW-1185">Reference proteome</keyword>
<accession>A0A1N7CVF0</accession>
<reference evidence="1 2" key="1">
    <citation type="submission" date="2017-01" db="EMBL/GenBank/DDBJ databases">
        <authorList>
            <person name="Mah S.A."/>
            <person name="Swanson W.J."/>
            <person name="Moy G.W."/>
            <person name="Vacquier V.D."/>
        </authorList>
    </citation>
    <scope>NUCLEOTIDE SEQUENCE [LARGE SCALE GENOMIC DNA]</scope>
    <source>
        <strain evidence="1 2">CPCC 203464</strain>
    </source>
</reference>
<dbReference type="Proteomes" id="UP000186218">
    <property type="component" value="Unassembled WGS sequence"/>
</dbReference>
<proteinExistence type="predicted"/>
<evidence type="ECO:0000313" key="2">
    <source>
        <dbReference type="Proteomes" id="UP000186218"/>
    </source>
</evidence>
<sequence>MLLLWCVIVIIDGQDAEPVSVGIGQHHPGQVRIVADQSRACRQQVRDFPVLIAGSRPQVEMASLVGG</sequence>
<dbReference type="AlphaFoldDB" id="A0A1N7CVF0"/>
<organism evidence="1 2">
    <name type="scientific">Williamsia sterculiae</name>
    <dbReference type="NCBI Taxonomy" id="1344003"/>
    <lineage>
        <taxon>Bacteria</taxon>
        <taxon>Bacillati</taxon>
        <taxon>Actinomycetota</taxon>
        <taxon>Actinomycetes</taxon>
        <taxon>Mycobacteriales</taxon>
        <taxon>Nocardiaceae</taxon>
        <taxon>Williamsia</taxon>
    </lineage>
</organism>
<evidence type="ECO:0000313" key="1">
    <source>
        <dbReference type="EMBL" id="SIR67434.1"/>
    </source>
</evidence>